<protein>
    <submittedName>
        <fullName evidence="1">Uncharacterized protein</fullName>
    </submittedName>
</protein>
<evidence type="ECO:0000313" key="1">
    <source>
        <dbReference type="EMBL" id="CAJ74283.1"/>
    </source>
</evidence>
<sequence>MVSTFIFIYLTSFMYEGLINSRSLLLPLLSLIVQQKPHFRSGWLKYLFSIHLQLLLECLLFIQRHSESEIPLEASENVLADCTYL</sequence>
<dbReference type="Proteomes" id="UP000501926">
    <property type="component" value="Chromosome"/>
</dbReference>
<dbReference type="EMBL" id="CP049055">
    <property type="protein sequence ID" value="QII11383.1"/>
    <property type="molecule type" value="Genomic_DNA"/>
</dbReference>
<gene>
    <name evidence="2" type="ORF">KsCSTR_20050</name>
    <name evidence="1" type="ORF">kuste3520</name>
</gene>
<evidence type="ECO:0000313" key="2">
    <source>
        <dbReference type="EMBL" id="QII11383.1"/>
    </source>
</evidence>
<proteinExistence type="predicted"/>
<reference evidence="1" key="1">
    <citation type="journal article" date="2006" name="Nature">
        <title>Deciphering the evolution and metabolism of an anammox bacterium from a community genome.</title>
        <authorList>
            <person name="Strous M."/>
            <person name="Pelletier E."/>
            <person name="Mangenot S."/>
            <person name="Rattei T."/>
            <person name="Lehner A."/>
            <person name="Taylor M.W."/>
            <person name="Horn M."/>
            <person name="Daims H."/>
            <person name="Bartol-Mavel D."/>
            <person name="Wincker P."/>
            <person name="Barbe V."/>
            <person name="Fonknechten N."/>
            <person name="Vallenet D."/>
            <person name="Segurens B."/>
            <person name="Schenowitz-Truong C."/>
            <person name="Medigue C."/>
            <person name="Collingro A."/>
            <person name="Snel B."/>
            <person name="Dutilh B.E."/>
            <person name="OpDenCamp H.J.M."/>
            <person name="vanDerDrift C."/>
            <person name="Cirpus I."/>
            <person name="vanDePas-Schoonen K.T."/>
            <person name="Harhangi H.R."/>
            <person name="vanNiftrik L."/>
            <person name="Schmid M."/>
            <person name="Keltjens J."/>
            <person name="vanDeVossenberg J."/>
            <person name="Kartal B."/>
            <person name="Meier H."/>
            <person name="Frishman D."/>
            <person name="Huynen M.A."/>
            <person name="Mewes H."/>
            <person name="Weissenbach J."/>
            <person name="Jetten M.S.M."/>
            <person name="Wagner M."/>
            <person name="LePaslier D."/>
        </authorList>
    </citation>
    <scope>NUCLEOTIDE SEQUENCE</scope>
</reference>
<dbReference type="EMBL" id="CT573071">
    <property type="protein sequence ID" value="CAJ74283.1"/>
    <property type="molecule type" value="Genomic_DNA"/>
</dbReference>
<organism evidence="1">
    <name type="scientific">Kuenenia stuttgartiensis</name>
    <dbReference type="NCBI Taxonomy" id="174633"/>
    <lineage>
        <taxon>Bacteria</taxon>
        <taxon>Pseudomonadati</taxon>
        <taxon>Planctomycetota</taxon>
        <taxon>Candidatus Brocadiia</taxon>
        <taxon>Candidatus Brocadiales</taxon>
        <taxon>Candidatus Brocadiaceae</taxon>
        <taxon>Candidatus Kuenenia</taxon>
    </lineage>
</organism>
<reference evidence="1" key="2">
    <citation type="submission" date="2006-01" db="EMBL/GenBank/DDBJ databases">
        <authorList>
            <person name="Genoscope"/>
        </authorList>
    </citation>
    <scope>NUCLEOTIDE SEQUENCE</scope>
</reference>
<evidence type="ECO:0000313" key="3">
    <source>
        <dbReference type="Proteomes" id="UP000501926"/>
    </source>
</evidence>
<accession>Q1Q2N6</accession>
<reference evidence="2 3" key="3">
    <citation type="submission" date="2020-02" db="EMBL/GenBank/DDBJ databases">
        <title>Newly sequenced genome of strain CSTR1 showed variability in Candidatus Kuenenia stuttgartiensis genomes.</title>
        <authorList>
            <person name="Ding C."/>
            <person name="Adrian L."/>
        </authorList>
    </citation>
    <scope>NUCLEOTIDE SEQUENCE [LARGE SCALE GENOMIC DNA]</scope>
    <source>
        <strain evidence="2 3">CSTR1</strain>
    </source>
</reference>
<name>Q1Q2N6_KUEST</name>
<dbReference type="AlphaFoldDB" id="Q1Q2N6"/>